<dbReference type="Proteomes" id="UP000283003">
    <property type="component" value="Unassembled WGS sequence"/>
</dbReference>
<evidence type="ECO:0000313" key="5">
    <source>
        <dbReference type="EMBL" id="RVQ67855.1"/>
    </source>
</evidence>
<evidence type="ECO:0000313" key="6">
    <source>
        <dbReference type="Proteomes" id="UP000283003"/>
    </source>
</evidence>
<keyword evidence="3" id="KW-1133">Transmembrane helix</keyword>
<keyword evidence="3" id="KW-0472">Membrane</keyword>
<dbReference type="GO" id="GO:0016780">
    <property type="term" value="F:phosphotransferase activity, for other substituted phosphate groups"/>
    <property type="evidence" value="ECO:0007669"/>
    <property type="project" value="TreeGrafter"/>
</dbReference>
<dbReference type="GO" id="GO:0000271">
    <property type="term" value="P:polysaccharide biosynthetic process"/>
    <property type="evidence" value="ECO:0007669"/>
    <property type="project" value="UniProtKB-KW"/>
</dbReference>
<evidence type="ECO:0000259" key="4">
    <source>
        <dbReference type="Pfam" id="PF02397"/>
    </source>
</evidence>
<proteinExistence type="inferred from homology"/>
<comment type="similarity">
    <text evidence="1">Belongs to the bacterial sugar transferase family.</text>
</comment>
<protein>
    <submittedName>
        <fullName evidence="5">Sugar transferase</fullName>
    </submittedName>
</protein>
<evidence type="ECO:0000256" key="3">
    <source>
        <dbReference type="SAM" id="Phobius"/>
    </source>
</evidence>
<accession>A0A437GZ70</accession>
<dbReference type="OrthoDB" id="9808602at2"/>
<keyword evidence="5" id="KW-0808">Transferase</keyword>
<dbReference type="InterPro" id="IPR003362">
    <property type="entry name" value="Bact_transf"/>
</dbReference>
<gene>
    <name evidence="5" type="ORF">EKN06_06540</name>
</gene>
<feature type="transmembrane region" description="Helical" evidence="3">
    <location>
        <begin position="88"/>
        <end position="107"/>
    </location>
</feature>
<feature type="transmembrane region" description="Helical" evidence="3">
    <location>
        <begin position="238"/>
        <end position="262"/>
    </location>
</feature>
<keyword evidence="3" id="KW-0812">Transmembrane</keyword>
<comment type="caution">
    <text evidence="5">The sequence shown here is derived from an EMBL/GenBank/DDBJ whole genome shotgun (WGS) entry which is preliminary data.</text>
</comment>
<dbReference type="Pfam" id="PF02397">
    <property type="entry name" value="Bac_transf"/>
    <property type="match status" value="1"/>
</dbReference>
<reference evidence="5 6" key="1">
    <citation type="submission" date="2018-12" db="EMBL/GenBank/DDBJ databases">
        <title>Croceicoccus ponticola sp. nov., a lipolytic bacterium isolated from seawater.</title>
        <authorList>
            <person name="Yoon J.-H."/>
        </authorList>
    </citation>
    <scope>NUCLEOTIDE SEQUENCE [LARGE SCALE GENOMIC DNA]</scope>
    <source>
        <strain evidence="5 6">GM-16</strain>
    </source>
</reference>
<feature type="domain" description="Bacterial sugar transferase" evidence="4">
    <location>
        <begin position="236"/>
        <end position="424"/>
    </location>
</feature>
<keyword evidence="2" id="KW-0270">Exopolysaccharide synthesis</keyword>
<dbReference type="PANTHER" id="PTHR30576">
    <property type="entry name" value="COLANIC BIOSYNTHESIS UDP-GLUCOSE LIPID CARRIER TRANSFERASE"/>
    <property type="match status" value="1"/>
</dbReference>
<evidence type="ECO:0000256" key="1">
    <source>
        <dbReference type="ARBA" id="ARBA00006464"/>
    </source>
</evidence>
<sequence>MLADIAAVVWGFAIGGYVLPRDESVAHALLQAQMLIPLFLTVALYNSSYSIRALRDKFSGIILPLQALAVAALGVALLAYLAKTGGDYSRLVFVSGLLVSAIFLVPARLAMYGFVRWSCGNRVENILVVQDGGPPLAIDDAYRVEARAAGFTPVLNDPVALDHLSRWFEPMDRVIVSCADDKRFAWAQALKGLAVEGEVVDQTVSRLGALGARRYGANGSLLVSHRPLGLRMRALKRLFDLALTIPALILLAPLMIVVALIICLQDGGPALFIQRRTGRGSRFFSVFKFRSMRVDQADASGEQSASRTDLRITPIGRFIRKTSIDELPQLFNVIKGDMSLVGPRPHAMGSQAGDKLFWEIDERYWQRHTLKPGLTGLAQIRGHRGATESESDLVARLQSDLEYLDGWTIWRDIGILLLTLRVVIHERAF</sequence>
<keyword evidence="6" id="KW-1185">Reference proteome</keyword>
<dbReference type="PANTHER" id="PTHR30576:SF0">
    <property type="entry name" value="UNDECAPRENYL-PHOSPHATE N-ACETYLGALACTOSAMINYL 1-PHOSPHATE TRANSFERASE-RELATED"/>
    <property type="match status" value="1"/>
</dbReference>
<dbReference type="EMBL" id="RXOL01000002">
    <property type="protein sequence ID" value="RVQ67855.1"/>
    <property type="molecule type" value="Genomic_DNA"/>
</dbReference>
<organism evidence="5 6">
    <name type="scientific">Croceicoccus ponticola</name>
    <dbReference type="NCBI Taxonomy" id="2217664"/>
    <lineage>
        <taxon>Bacteria</taxon>
        <taxon>Pseudomonadati</taxon>
        <taxon>Pseudomonadota</taxon>
        <taxon>Alphaproteobacteria</taxon>
        <taxon>Sphingomonadales</taxon>
        <taxon>Erythrobacteraceae</taxon>
        <taxon>Croceicoccus</taxon>
    </lineage>
</organism>
<evidence type="ECO:0000256" key="2">
    <source>
        <dbReference type="ARBA" id="ARBA00023169"/>
    </source>
</evidence>
<feature type="transmembrane region" description="Helical" evidence="3">
    <location>
        <begin position="25"/>
        <end position="46"/>
    </location>
</feature>
<dbReference type="AlphaFoldDB" id="A0A437GZ70"/>
<feature type="transmembrane region" description="Helical" evidence="3">
    <location>
        <begin position="58"/>
        <end position="82"/>
    </location>
</feature>
<name>A0A437GZ70_9SPHN</name>